<keyword evidence="1" id="KW-0472">Membrane</keyword>
<accession>A0A3M7PJ03</accession>
<proteinExistence type="predicted"/>
<gene>
    <name evidence="2" type="ORF">BpHYR1_037822</name>
</gene>
<dbReference type="AlphaFoldDB" id="A0A3M7PJ03"/>
<dbReference type="Proteomes" id="UP000276133">
    <property type="component" value="Unassembled WGS sequence"/>
</dbReference>
<evidence type="ECO:0000256" key="1">
    <source>
        <dbReference type="SAM" id="Phobius"/>
    </source>
</evidence>
<feature type="transmembrane region" description="Helical" evidence="1">
    <location>
        <begin position="80"/>
        <end position="97"/>
    </location>
</feature>
<reference evidence="2 3" key="1">
    <citation type="journal article" date="2018" name="Sci. Rep.">
        <title>Genomic signatures of local adaptation to the degree of environmental predictability in rotifers.</title>
        <authorList>
            <person name="Franch-Gras L."/>
            <person name="Hahn C."/>
            <person name="Garcia-Roger E.M."/>
            <person name="Carmona M.J."/>
            <person name="Serra M."/>
            <person name="Gomez A."/>
        </authorList>
    </citation>
    <scope>NUCLEOTIDE SEQUENCE [LARGE SCALE GENOMIC DNA]</scope>
    <source>
        <strain evidence="2">HYR1</strain>
    </source>
</reference>
<dbReference type="EMBL" id="REGN01010411">
    <property type="protein sequence ID" value="RMZ99105.1"/>
    <property type="molecule type" value="Genomic_DNA"/>
</dbReference>
<evidence type="ECO:0000313" key="2">
    <source>
        <dbReference type="EMBL" id="RMZ99105.1"/>
    </source>
</evidence>
<keyword evidence="1" id="KW-0812">Transmembrane</keyword>
<protein>
    <submittedName>
        <fullName evidence="2">Uncharacterized protein</fullName>
    </submittedName>
</protein>
<comment type="caution">
    <text evidence="2">The sequence shown here is derived from an EMBL/GenBank/DDBJ whole genome shotgun (WGS) entry which is preliminary data.</text>
</comment>
<name>A0A3M7PJ03_BRAPC</name>
<organism evidence="2 3">
    <name type="scientific">Brachionus plicatilis</name>
    <name type="common">Marine rotifer</name>
    <name type="synonym">Brachionus muelleri</name>
    <dbReference type="NCBI Taxonomy" id="10195"/>
    <lineage>
        <taxon>Eukaryota</taxon>
        <taxon>Metazoa</taxon>
        <taxon>Spiralia</taxon>
        <taxon>Gnathifera</taxon>
        <taxon>Rotifera</taxon>
        <taxon>Eurotatoria</taxon>
        <taxon>Monogononta</taxon>
        <taxon>Pseudotrocha</taxon>
        <taxon>Ploima</taxon>
        <taxon>Brachionidae</taxon>
        <taxon>Brachionus</taxon>
    </lineage>
</organism>
<keyword evidence="1" id="KW-1133">Transmembrane helix</keyword>
<sequence>MKSNLNICRVQCRTKTLASSVGTALRCLKSLLLPTSKMATWSSAYWLSSFSHNFKFSKLRLLKSRIQLIMINVNHVEIKGLIHCPQIIYIFIIYIWFCEIQYKMIKRTENNSTRVKICQH</sequence>
<keyword evidence="3" id="KW-1185">Reference proteome</keyword>
<evidence type="ECO:0000313" key="3">
    <source>
        <dbReference type="Proteomes" id="UP000276133"/>
    </source>
</evidence>